<dbReference type="Proteomes" id="UP000254711">
    <property type="component" value="Unassembled WGS sequence"/>
</dbReference>
<evidence type="ECO:0000313" key="2">
    <source>
        <dbReference type="Proteomes" id="UP000254711"/>
    </source>
</evidence>
<dbReference type="EMBL" id="QQSY01000001">
    <property type="protein sequence ID" value="RDI99332.1"/>
    <property type="molecule type" value="Genomic_DNA"/>
</dbReference>
<reference evidence="1 2" key="1">
    <citation type="submission" date="2018-07" db="EMBL/GenBank/DDBJ databases">
        <title>Dyella solisilvae sp. nov., isolated from the pine and broad-leaved mixed forest soil.</title>
        <authorList>
            <person name="Gao Z."/>
            <person name="Qiu L."/>
        </authorList>
    </citation>
    <scope>NUCLEOTIDE SEQUENCE [LARGE SCALE GENOMIC DNA]</scope>
    <source>
        <strain evidence="1 2">DHG54</strain>
    </source>
</reference>
<proteinExistence type="predicted"/>
<keyword evidence="2" id="KW-1185">Reference proteome</keyword>
<name>A0A370K9M2_9GAMM</name>
<protein>
    <submittedName>
        <fullName evidence="1">Uncharacterized protein</fullName>
    </submittedName>
</protein>
<accession>A0A370K9M2</accession>
<comment type="caution">
    <text evidence="1">The sequence shown here is derived from an EMBL/GenBank/DDBJ whole genome shotgun (WGS) entry which is preliminary data.</text>
</comment>
<evidence type="ECO:0000313" key="1">
    <source>
        <dbReference type="EMBL" id="RDI99332.1"/>
    </source>
</evidence>
<organism evidence="1 2">
    <name type="scientific">Dyella solisilvae</name>
    <dbReference type="NCBI Taxonomy" id="1920168"/>
    <lineage>
        <taxon>Bacteria</taxon>
        <taxon>Pseudomonadati</taxon>
        <taxon>Pseudomonadota</taxon>
        <taxon>Gammaproteobacteria</taxon>
        <taxon>Lysobacterales</taxon>
        <taxon>Rhodanobacteraceae</taxon>
        <taxon>Dyella</taxon>
    </lineage>
</organism>
<dbReference type="AlphaFoldDB" id="A0A370K9M2"/>
<gene>
    <name evidence="1" type="ORF">DVT68_00245</name>
</gene>
<sequence>MEVLRTRLRALFKGVDSGDAQAIEERRTPVLQEILLWEFGDDFRQDAQFAPMVDALDKMLDANEGFREHFSLLVRKLTQK</sequence>